<gene>
    <name evidence="6" type="ORF">GCM10010346_30870</name>
</gene>
<dbReference type="Pfam" id="PF03466">
    <property type="entry name" value="LysR_substrate"/>
    <property type="match status" value="1"/>
</dbReference>
<organism evidence="6 7">
    <name type="scientific">Streptomyces chryseus</name>
    <dbReference type="NCBI Taxonomy" id="68186"/>
    <lineage>
        <taxon>Bacteria</taxon>
        <taxon>Bacillati</taxon>
        <taxon>Actinomycetota</taxon>
        <taxon>Actinomycetes</taxon>
        <taxon>Kitasatosporales</taxon>
        <taxon>Streptomycetaceae</taxon>
        <taxon>Streptomyces</taxon>
    </lineage>
</organism>
<keyword evidence="4" id="KW-0804">Transcription</keyword>
<dbReference type="RefSeq" id="WP_138898683.1">
    <property type="nucleotide sequence ID" value="NZ_BMVO01000008.1"/>
</dbReference>
<keyword evidence="2" id="KW-0805">Transcription regulation</keyword>
<dbReference type="SUPFAM" id="SSF53850">
    <property type="entry name" value="Periplasmic binding protein-like II"/>
    <property type="match status" value="1"/>
</dbReference>
<evidence type="ECO:0000256" key="3">
    <source>
        <dbReference type="ARBA" id="ARBA00023125"/>
    </source>
</evidence>
<keyword evidence="7" id="KW-1185">Reference proteome</keyword>
<dbReference type="InterPro" id="IPR005119">
    <property type="entry name" value="LysR_subst-bd"/>
</dbReference>
<proteinExistence type="inferred from homology"/>
<dbReference type="Gene3D" id="1.10.10.10">
    <property type="entry name" value="Winged helix-like DNA-binding domain superfamily/Winged helix DNA-binding domain"/>
    <property type="match status" value="1"/>
</dbReference>
<dbReference type="InterPro" id="IPR036390">
    <property type="entry name" value="WH_DNA-bd_sf"/>
</dbReference>
<dbReference type="SUPFAM" id="SSF46785">
    <property type="entry name" value="Winged helix' DNA-binding domain"/>
    <property type="match status" value="1"/>
</dbReference>
<evidence type="ECO:0000256" key="2">
    <source>
        <dbReference type="ARBA" id="ARBA00023015"/>
    </source>
</evidence>
<comment type="similarity">
    <text evidence="1">Belongs to the LysR transcriptional regulatory family.</text>
</comment>
<comment type="caution">
    <text evidence="6">The sequence shown here is derived from an EMBL/GenBank/DDBJ whole genome shotgun (WGS) entry which is preliminary data.</text>
</comment>
<feature type="domain" description="HTH lysR-type" evidence="5">
    <location>
        <begin position="1"/>
        <end position="58"/>
    </location>
</feature>
<dbReference type="PROSITE" id="PS50931">
    <property type="entry name" value="HTH_LYSR"/>
    <property type="match status" value="1"/>
</dbReference>
<evidence type="ECO:0000256" key="1">
    <source>
        <dbReference type="ARBA" id="ARBA00009437"/>
    </source>
</evidence>
<evidence type="ECO:0000313" key="7">
    <source>
        <dbReference type="Proteomes" id="UP000599437"/>
    </source>
</evidence>
<dbReference type="PANTHER" id="PTHR30346:SF0">
    <property type="entry name" value="HCA OPERON TRANSCRIPTIONAL ACTIVATOR HCAR"/>
    <property type="match status" value="1"/>
</dbReference>
<reference evidence="7" key="1">
    <citation type="journal article" date="2019" name="Int. J. Syst. Evol. Microbiol.">
        <title>The Global Catalogue of Microorganisms (GCM) 10K type strain sequencing project: providing services to taxonomists for standard genome sequencing and annotation.</title>
        <authorList>
            <consortium name="The Broad Institute Genomics Platform"/>
            <consortium name="The Broad Institute Genome Sequencing Center for Infectious Disease"/>
            <person name="Wu L."/>
            <person name="Ma J."/>
        </authorList>
    </citation>
    <scope>NUCLEOTIDE SEQUENCE [LARGE SCALE GENOMIC DNA]</scope>
    <source>
        <strain evidence="7">JCM 4737</strain>
    </source>
</reference>
<dbReference type="PANTHER" id="PTHR30346">
    <property type="entry name" value="TRANSCRIPTIONAL DUAL REGULATOR HCAR-RELATED"/>
    <property type="match status" value="1"/>
</dbReference>
<keyword evidence="3" id="KW-0238">DNA-binding</keyword>
<dbReference type="InterPro" id="IPR036388">
    <property type="entry name" value="WH-like_DNA-bd_sf"/>
</dbReference>
<evidence type="ECO:0000259" key="5">
    <source>
        <dbReference type="PROSITE" id="PS50931"/>
    </source>
</evidence>
<dbReference type="EMBL" id="BMVO01000008">
    <property type="protein sequence ID" value="GHB05607.1"/>
    <property type="molecule type" value="Genomic_DNA"/>
</dbReference>
<sequence length="311" mass="33926">MDIEAVRTFVAVVETGRFHEAAVELRITQQGVSKRIAGLERTLGVTLFARTARGARPTLDGQAFLPHAREVLRAVERAAASVRPGERALRVDVLGRRIAPGLALRGFYESRPGTELDVVTLADANATRAAEAVRTGEIDATFRAVPEGDLPEGISAERVLDDPLQLLVGPRHPLAAARTLTPADLAGHRIWIPGIKQGTEWAAYYDELTETFGLRIDAVGPDFGNEALMDAIADSAALATLVGTRDRYVWPTAHDLRRIPVEGPTPVYPHSFLYRTANPHPTLTALRAHLLQARPTPPDDMWTPTWARSHS</sequence>
<dbReference type="Gene3D" id="3.40.190.290">
    <property type="match status" value="1"/>
</dbReference>
<protein>
    <submittedName>
        <fullName evidence="6">LysR family transcriptional regulator</fullName>
    </submittedName>
</protein>
<evidence type="ECO:0000313" key="6">
    <source>
        <dbReference type="EMBL" id="GHB05607.1"/>
    </source>
</evidence>
<evidence type="ECO:0000256" key="4">
    <source>
        <dbReference type="ARBA" id="ARBA00023163"/>
    </source>
</evidence>
<name>A0ABQ3DNZ1_9ACTN</name>
<accession>A0ABQ3DNZ1</accession>
<dbReference type="Pfam" id="PF00126">
    <property type="entry name" value="HTH_1"/>
    <property type="match status" value="1"/>
</dbReference>
<dbReference type="Proteomes" id="UP000599437">
    <property type="component" value="Unassembled WGS sequence"/>
</dbReference>
<dbReference type="InterPro" id="IPR000847">
    <property type="entry name" value="LysR_HTH_N"/>
</dbReference>
<dbReference type="PRINTS" id="PR00039">
    <property type="entry name" value="HTHLYSR"/>
</dbReference>